<dbReference type="Gene3D" id="3.40.50.720">
    <property type="entry name" value="NAD(P)-binding Rossmann-like Domain"/>
    <property type="match status" value="1"/>
</dbReference>
<gene>
    <name evidence="2" type="ORF">HNR09_001003</name>
</gene>
<dbReference type="EMBL" id="JACCFY010000001">
    <property type="protein sequence ID" value="NYJ77592.1"/>
    <property type="molecule type" value="Genomic_DNA"/>
</dbReference>
<evidence type="ECO:0000313" key="2">
    <source>
        <dbReference type="EMBL" id="NYJ77592.1"/>
    </source>
</evidence>
<dbReference type="Gene3D" id="3.30.530.20">
    <property type="match status" value="1"/>
</dbReference>
<dbReference type="AlphaFoldDB" id="A0A7Z0GKG5"/>
<dbReference type="RefSeq" id="WP_179541050.1">
    <property type="nucleotide sequence ID" value="NZ_BAAALL010000004.1"/>
</dbReference>
<dbReference type="InterPro" id="IPR036291">
    <property type="entry name" value="NAD(P)-bd_dom_sf"/>
</dbReference>
<dbReference type="InterPro" id="IPR023393">
    <property type="entry name" value="START-like_dom_sf"/>
</dbReference>
<evidence type="ECO:0000313" key="3">
    <source>
        <dbReference type="Proteomes" id="UP000535437"/>
    </source>
</evidence>
<dbReference type="SUPFAM" id="SSF51735">
    <property type="entry name" value="NAD(P)-binding Rossmann-fold domains"/>
    <property type="match status" value="1"/>
</dbReference>
<name>A0A7Z0GKG5_9MICC</name>
<dbReference type="Pfam" id="PF11066">
    <property type="entry name" value="DUF2867"/>
    <property type="match status" value="1"/>
</dbReference>
<feature type="domain" description="NAD(P)-binding" evidence="1">
    <location>
        <begin position="8"/>
        <end position="118"/>
    </location>
</feature>
<dbReference type="GO" id="GO:0004029">
    <property type="term" value="F:aldehyde dehydrogenase (NAD+) activity"/>
    <property type="evidence" value="ECO:0007669"/>
    <property type="project" value="TreeGrafter"/>
</dbReference>
<evidence type="ECO:0000259" key="1">
    <source>
        <dbReference type="Pfam" id="PF13460"/>
    </source>
</evidence>
<sequence>MALIAVTGATGYIGGRLVPQLLSRGHEVRVLTRRADSLRDVPWRKDVEVLEGDLTDIAAARELCKDAEVVYFLVHSMTGGGDFAATDKRCAEAVGQAAADHGVRSIVYLSGLHPQGELSPHLRSRVEVGEILEASGVPTLTLQAGLVIGSGSASFEMIRHLTDVLPVMPSPRWVLNQIQPIAVRDALHYLVGAAEEDLPGSIRCDIGGPDVHSYAQLMKIYARTAELREPRVLPLPVLTPWLAAQWVNLVTPIPRSLAIPLVESLQHDCVVKDRRIDELIAPPKEGLTAYPEAVALALEKMSADRVETTWAASHALDLPSEPLPSDPDWSGRTVLRDERHARTPASPEAVFAVIQGIGGEKGYFSLSKAWRLRGLLDKIVGGVGLGRGRRSQESLQLGEAVDWWRVETLEPGRLLRLRAEMKVPGQAWLEFTVEPDDDGGSRYTQRAIFFPSGLGGRLYWLALTPFHAVIFRKMAARLTAEAEARSPRERPGT</sequence>
<dbReference type="PANTHER" id="PTHR48079">
    <property type="entry name" value="PROTEIN YEEZ"/>
    <property type="match status" value="1"/>
</dbReference>
<comment type="caution">
    <text evidence="2">The sequence shown here is derived from an EMBL/GenBank/DDBJ whole genome shotgun (WGS) entry which is preliminary data.</text>
</comment>
<dbReference type="InterPro" id="IPR016040">
    <property type="entry name" value="NAD(P)-bd_dom"/>
</dbReference>
<dbReference type="InterPro" id="IPR051783">
    <property type="entry name" value="NAD(P)-dependent_oxidoreduct"/>
</dbReference>
<dbReference type="InterPro" id="IPR021295">
    <property type="entry name" value="DUF2867"/>
</dbReference>
<reference evidence="2 3" key="1">
    <citation type="submission" date="2020-07" db="EMBL/GenBank/DDBJ databases">
        <title>Sequencing the genomes of 1000 actinobacteria strains.</title>
        <authorList>
            <person name="Klenk H.-P."/>
        </authorList>
    </citation>
    <scope>NUCLEOTIDE SEQUENCE [LARGE SCALE GENOMIC DNA]</scope>
    <source>
        <strain evidence="2 3">DSM 15475</strain>
    </source>
</reference>
<keyword evidence="3" id="KW-1185">Reference proteome</keyword>
<organism evidence="2 3">
    <name type="scientific">Nesterenkonia xinjiangensis</name>
    <dbReference type="NCBI Taxonomy" id="225327"/>
    <lineage>
        <taxon>Bacteria</taxon>
        <taxon>Bacillati</taxon>
        <taxon>Actinomycetota</taxon>
        <taxon>Actinomycetes</taxon>
        <taxon>Micrococcales</taxon>
        <taxon>Micrococcaceae</taxon>
        <taxon>Nesterenkonia</taxon>
    </lineage>
</organism>
<dbReference type="Pfam" id="PF13460">
    <property type="entry name" value="NAD_binding_10"/>
    <property type="match status" value="1"/>
</dbReference>
<dbReference type="SUPFAM" id="SSF55961">
    <property type="entry name" value="Bet v1-like"/>
    <property type="match status" value="1"/>
</dbReference>
<dbReference type="GO" id="GO:0005737">
    <property type="term" value="C:cytoplasm"/>
    <property type="evidence" value="ECO:0007669"/>
    <property type="project" value="TreeGrafter"/>
</dbReference>
<dbReference type="Proteomes" id="UP000535437">
    <property type="component" value="Unassembled WGS sequence"/>
</dbReference>
<proteinExistence type="predicted"/>
<accession>A0A7Z0GKG5</accession>
<dbReference type="PANTHER" id="PTHR48079:SF6">
    <property type="entry name" value="NAD(P)-BINDING DOMAIN-CONTAINING PROTEIN-RELATED"/>
    <property type="match status" value="1"/>
</dbReference>
<protein>
    <submittedName>
        <fullName evidence="2">Uncharacterized protein YbjT (DUF2867 family)</fullName>
    </submittedName>
</protein>